<evidence type="ECO:0000313" key="4">
    <source>
        <dbReference type="Proteomes" id="UP000282582"/>
    </source>
</evidence>
<reference evidence="3 4" key="1">
    <citation type="journal article" date="2018" name="BMC Genomics">
        <title>Genomic evidence for intraspecific hybridization in a clonal and extremely halotolerant yeast.</title>
        <authorList>
            <person name="Gostincar C."/>
            <person name="Stajich J.E."/>
            <person name="Zupancic J."/>
            <person name="Zalar P."/>
            <person name="Gunde-Cimerman N."/>
        </authorList>
    </citation>
    <scope>NUCLEOTIDE SEQUENCE [LARGE SCALE GENOMIC DNA]</scope>
    <source>
        <strain evidence="3 4">EXF-6654</strain>
    </source>
</reference>
<dbReference type="InterPro" id="IPR051606">
    <property type="entry name" value="Polyketide_Oxido-like"/>
</dbReference>
<comment type="similarity">
    <text evidence="1">Belongs to the avfA family.</text>
</comment>
<accession>A0A3M6YC17</accession>
<dbReference type="Pfam" id="PF13460">
    <property type="entry name" value="NAD_binding_10"/>
    <property type="match status" value="1"/>
</dbReference>
<feature type="domain" description="NAD(P)-binding" evidence="2">
    <location>
        <begin position="14"/>
        <end position="199"/>
    </location>
</feature>
<evidence type="ECO:0000259" key="2">
    <source>
        <dbReference type="Pfam" id="PF13460"/>
    </source>
</evidence>
<evidence type="ECO:0000256" key="1">
    <source>
        <dbReference type="ARBA" id="ARBA00038376"/>
    </source>
</evidence>
<evidence type="ECO:0000313" key="3">
    <source>
        <dbReference type="EMBL" id="RMY00402.1"/>
    </source>
</evidence>
<protein>
    <recommendedName>
        <fullName evidence="2">NAD(P)-binding domain-containing protein</fullName>
    </recommendedName>
</protein>
<dbReference type="AlphaFoldDB" id="A0A3M6YC17"/>
<dbReference type="InterPro" id="IPR016040">
    <property type="entry name" value="NAD(P)-bd_dom"/>
</dbReference>
<dbReference type="SUPFAM" id="SSF51735">
    <property type="entry name" value="NAD(P)-binding Rossmann-fold domains"/>
    <property type="match status" value="1"/>
</dbReference>
<sequence length="266" mass="28586">MTSPVSMPTYALLGATGATGSAVLRYLLEAPPKGLRLNVLVRNKTKLLTQFPDLESTKAFELNIFEGTSDDGTSLKRCLKGAEVVHMCIATNESKEGLSLAQDTTKAIISALEQLREEAGPAYTKPTILMLRSAGINEKFQSGREWGKQVGHFVLHYVYTDLQLACDLLSSTAQEAPGLLNYIIVDPPALHNADGTTRTGHKLVVDEMPPTSLMYADLGAGFCEIAERKEEFVGKAVGVAATGEVTQTWGVLLGYLGQGLKSRVIG</sequence>
<name>A0A3M6YC17_HORWE</name>
<dbReference type="PANTHER" id="PTHR43355:SF2">
    <property type="entry name" value="FLAVIN REDUCTASE (NADPH)"/>
    <property type="match status" value="1"/>
</dbReference>
<gene>
    <name evidence="3" type="ORF">D0868_09021</name>
</gene>
<dbReference type="Proteomes" id="UP000282582">
    <property type="component" value="Unassembled WGS sequence"/>
</dbReference>
<dbReference type="EMBL" id="QWIK01000838">
    <property type="protein sequence ID" value="RMY00402.1"/>
    <property type="molecule type" value="Genomic_DNA"/>
</dbReference>
<organism evidence="3 4">
    <name type="scientific">Hortaea werneckii</name>
    <name type="common">Black yeast</name>
    <name type="synonym">Cladosporium werneckii</name>
    <dbReference type="NCBI Taxonomy" id="91943"/>
    <lineage>
        <taxon>Eukaryota</taxon>
        <taxon>Fungi</taxon>
        <taxon>Dikarya</taxon>
        <taxon>Ascomycota</taxon>
        <taxon>Pezizomycotina</taxon>
        <taxon>Dothideomycetes</taxon>
        <taxon>Dothideomycetidae</taxon>
        <taxon>Mycosphaerellales</taxon>
        <taxon>Teratosphaeriaceae</taxon>
        <taxon>Hortaea</taxon>
    </lineage>
</organism>
<comment type="caution">
    <text evidence="3">The sequence shown here is derived from an EMBL/GenBank/DDBJ whole genome shotgun (WGS) entry which is preliminary data.</text>
</comment>
<dbReference type="Gene3D" id="3.40.50.720">
    <property type="entry name" value="NAD(P)-binding Rossmann-like Domain"/>
    <property type="match status" value="1"/>
</dbReference>
<dbReference type="GO" id="GO:0016646">
    <property type="term" value="F:oxidoreductase activity, acting on the CH-NH group of donors, NAD or NADP as acceptor"/>
    <property type="evidence" value="ECO:0007669"/>
    <property type="project" value="TreeGrafter"/>
</dbReference>
<dbReference type="PANTHER" id="PTHR43355">
    <property type="entry name" value="FLAVIN REDUCTASE (NADPH)"/>
    <property type="match status" value="1"/>
</dbReference>
<dbReference type="InterPro" id="IPR036291">
    <property type="entry name" value="NAD(P)-bd_dom_sf"/>
</dbReference>
<proteinExistence type="inferred from homology"/>